<dbReference type="Proteomes" id="UP001596620">
    <property type="component" value="Unassembled WGS sequence"/>
</dbReference>
<evidence type="ECO:0000256" key="2">
    <source>
        <dbReference type="ARBA" id="ARBA00022741"/>
    </source>
</evidence>
<dbReference type="Gene3D" id="3.40.50.10240">
    <property type="entry name" value="Thiamin pyrophosphokinase, catalytic domain"/>
    <property type="match status" value="1"/>
</dbReference>
<keyword evidence="8" id="KW-1185">Reference proteome</keyword>
<dbReference type="InterPro" id="IPR007371">
    <property type="entry name" value="TPK_catalytic"/>
</dbReference>
<keyword evidence="1 7" id="KW-0808">Transferase</keyword>
<keyword evidence="2" id="KW-0547">Nucleotide-binding</keyword>
<dbReference type="SUPFAM" id="SSF63862">
    <property type="entry name" value="Thiamin pyrophosphokinase, substrate-binding domain"/>
    <property type="match status" value="1"/>
</dbReference>
<evidence type="ECO:0000256" key="5">
    <source>
        <dbReference type="NCBIfam" id="TIGR01378"/>
    </source>
</evidence>
<proteinExistence type="predicted"/>
<name>A0ABW2UUI3_9BACI</name>
<keyword evidence="4" id="KW-0067">ATP-binding</keyword>
<evidence type="ECO:0000256" key="3">
    <source>
        <dbReference type="ARBA" id="ARBA00022777"/>
    </source>
</evidence>
<reference evidence="8" key="1">
    <citation type="journal article" date="2019" name="Int. J. Syst. Evol. Microbiol.">
        <title>The Global Catalogue of Microorganisms (GCM) 10K type strain sequencing project: providing services to taxonomists for standard genome sequencing and annotation.</title>
        <authorList>
            <consortium name="The Broad Institute Genomics Platform"/>
            <consortium name="The Broad Institute Genome Sequencing Center for Infectious Disease"/>
            <person name="Wu L."/>
            <person name="Ma J."/>
        </authorList>
    </citation>
    <scope>NUCLEOTIDE SEQUENCE [LARGE SCALE GENOMIC DNA]</scope>
    <source>
        <strain evidence="8">JCM 30234</strain>
    </source>
</reference>
<sequence>MSHIAIMGNGPVELIPDLSDCEPDVWIGADRGALVLLEKGITPDYAVGDFDSMSFDEQAKVERGADVFEKYPVEKEETDLDIALNKAYDLHAETISLFGVTGGRLDHALINMQLLYPMKSRNVSGAIIDQQNQLELAMPGEHEIRYDMDYPTISFIPFTQQVKGLTLHGFYYGLADKTLLWGSTRCISNRLISNSGTFSFDEGILLIIKSCDG</sequence>
<feature type="domain" description="Thiamin pyrophosphokinase thiamin-binding" evidence="6">
    <location>
        <begin position="140"/>
        <end position="206"/>
    </location>
</feature>
<gene>
    <name evidence="7" type="ORF">ACFQU8_00675</name>
</gene>
<evidence type="ECO:0000313" key="7">
    <source>
        <dbReference type="EMBL" id="MFC7745753.1"/>
    </source>
</evidence>
<dbReference type="InterPro" id="IPR036759">
    <property type="entry name" value="TPK_catalytic_sf"/>
</dbReference>
<dbReference type="RefSeq" id="WP_382357227.1">
    <property type="nucleotide sequence ID" value="NZ_JBHTGR010000001.1"/>
</dbReference>
<dbReference type="SUPFAM" id="SSF63999">
    <property type="entry name" value="Thiamin pyrophosphokinase, catalytic domain"/>
    <property type="match status" value="1"/>
</dbReference>
<dbReference type="Pfam" id="PF04263">
    <property type="entry name" value="TPK_catalytic"/>
    <property type="match status" value="1"/>
</dbReference>
<dbReference type="CDD" id="cd07995">
    <property type="entry name" value="TPK"/>
    <property type="match status" value="1"/>
</dbReference>
<dbReference type="InterPro" id="IPR007373">
    <property type="entry name" value="Thiamin_PyroPKinase_B1-bd"/>
</dbReference>
<dbReference type="GO" id="GO:0004788">
    <property type="term" value="F:thiamine diphosphokinase activity"/>
    <property type="evidence" value="ECO:0007669"/>
    <property type="project" value="UniProtKB-EC"/>
</dbReference>
<accession>A0ABW2UUI3</accession>
<evidence type="ECO:0000256" key="1">
    <source>
        <dbReference type="ARBA" id="ARBA00022679"/>
    </source>
</evidence>
<dbReference type="EC" id="2.7.6.2" evidence="5"/>
<dbReference type="NCBIfam" id="TIGR01378">
    <property type="entry name" value="thi_PPkinase"/>
    <property type="match status" value="1"/>
</dbReference>
<dbReference type="EMBL" id="JBHTGR010000001">
    <property type="protein sequence ID" value="MFC7745753.1"/>
    <property type="molecule type" value="Genomic_DNA"/>
</dbReference>
<dbReference type="SMART" id="SM00983">
    <property type="entry name" value="TPK_B1_binding"/>
    <property type="match status" value="1"/>
</dbReference>
<evidence type="ECO:0000259" key="6">
    <source>
        <dbReference type="SMART" id="SM00983"/>
    </source>
</evidence>
<protein>
    <recommendedName>
        <fullName evidence="5">Thiamine diphosphokinase</fullName>
        <ecNumber evidence="5">2.7.6.2</ecNumber>
    </recommendedName>
</protein>
<dbReference type="InterPro" id="IPR053149">
    <property type="entry name" value="TPK"/>
</dbReference>
<organism evidence="7 8">
    <name type="scientific">Lentibacillus kimchii</name>
    <dbReference type="NCBI Taxonomy" id="1542911"/>
    <lineage>
        <taxon>Bacteria</taxon>
        <taxon>Bacillati</taxon>
        <taxon>Bacillota</taxon>
        <taxon>Bacilli</taxon>
        <taxon>Bacillales</taxon>
        <taxon>Bacillaceae</taxon>
        <taxon>Lentibacillus</taxon>
    </lineage>
</organism>
<keyword evidence="3" id="KW-0418">Kinase</keyword>
<dbReference type="InterPro" id="IPR006282">
    <property type="entry name" value="Thi_PPkinase"/>
</dbReference>
<dbReference type="PANTHER" id="PTHR41299:SF1">
    <property type="entry name" value="THIAMINE PYROPHOSPHOKINASE"/>
    <property type="match status" value="1"/>
</dbReference>
<dbReference type="Pfam" id="PF04265">
    <property type="entry name" value="TPK_B1_binding"/>
    <property type="match status" value="1"/>
</dbReference>
<comment type="caution">
    <text evidence="7">The sequence shown here is derived from an EMBL/GenBank/DDBJ whole genome shotgun (WGS) entry which is preliminary data.</text>
</comment>
<evidence type="ECO:0000256" key="4">
    <source>
        <dbReference type="ARBA" id="ARBA00022840"/>
    </source>
</evidence>
<evidence type="ECO:0000313" key="8">
    <source>
        <dbReference type="Proteomes" id="UP001596620"/>
    </source>
</evidence>
<dbReference type="PANTHER" id="PTHR41299">
    <property type="entry name" value="THIAMINE PYROPHOSPHOKINASE"/>
    <property type="match status" value="1"/>
</dbReference>
<dbReference type="InterPro" id="IPR036371">
    <property type="entry name" value="TPK_B1-bd_sf"/>
</dbReference>